<reference evidence="1" key="1">
    <citation type="submission" date="2021-03" db="EMBL/GenBank/DDBJ databases">
        <title>Whole genome shotgun sequence of Actinoplanes consettensis NBRC 14913.</title>
        <authorList>
            <person name="Komaki H."/>
            <person name="Tamura T."/>
        </authorList>
    </citation>
    <scope>NUCLEOTIDE SEQUENCE</scope>
    <source>
        <strain evidence="1">NBRC 14913</strain>
    </source>
</reference>
<dbReference type="EMBL" id="BOQP01000008">
    <property type="protein sequence ID" value="GIM70290.1"/>
    <property type="molecule type" value="Genomic_DNA"/>
</dbReference>
<keyword evidence="2" id="KW-1185">Reference proteome</keyword>
<dbReference type="InterPro" id="IPR029475">
    <property type="entry name" value="DUF6807"/>
</dbReference>
<comment type="caution">
    <text evidence="1">The sequence shown here is derived from an EMBL/GenBank/DDBJ whole genome shotgun (WGS) entry which is preliminary data.</text>
</comment>
<dbReference type="Proteomes" id="UP000680865">
    <property type="component" value="Unassembled WGS sequence"/>
</dbReference>
<name>A0A919SCW8_9ACTN</name>
<dbReference type="Pfam" id="PF14100">
    <property type="entry name" value="DUF6807"/>
    <property type="match status" value="1"/>
</dbReference>
<dbReference type="AlphaFoldDB" id="A0A919SCW8"/>
<evidence type="ECO:0000313" key="2">
    <source>
        <dbReference type="Proteomes" id="UP000680865"/>
    </source>
</evidence>
<protein>
    <submittedName>
        <fullName evidence="1">Oxidoreductase</fullName>
    </submittedName>
</protein>
<sequence>MSTEDLRVGDAGIATYVTDPPLDIRLGPRPYLHPIRTLGGVPVTEALPFDHPWHLGASLAMQDVNGVNFWGGRTYVRDKGYTWLDDHGRITPDGAGFRWQDQAGTTLLTEERKVSARVAPGGWELRFQYALSAPATRDITLGSPATNGRPGGAGYGGFFWRATPGDAVAYTQSAIGEEAVNGSAAPWLAIRVTPGEEQQEAVGVQRAVSGVQQAAGAYTLVFRGLRDDDRWFVRTGDYVGVCAALAFERPLVIPAGTRITREINVLVADGVAGPPMPPLLRRAVPTPARPVAAPR</sequence>
<dbReference type="RefSeq" id="WP_212996858.1">
    <property type="nucleotide sequence ID" value="NZ_BAAATW010000003.1"/>
</dbReference>
<proteinExistence type="predicted"/>
<evidence type="ECO:0000313" key="1">
    <source>
        <dbReference type="EMBL" id="GIM70290.1"/>
    </source>
</evidence>
<organism evidence="1 2">
    <name type="scientific">Winogradskya consettensis</name>
    <dbReference type="NCBI Taxonomy" id="113560"/>
    <lineage>
        <taxon>Bacteria</taxon>
        <taxon>Bacillati</taxon>
        <taxon>Actinomycetota</taxon>
        <taxon>Actinomycetes</taxon>
        <taxon>Micromonosporales</taxon>
        <taxon>Micromonosporaceae</taxon>
        <taxon>Winogradskya</taxon>
    </lineage>
</organism>
<accession>A0A919SCW8</accession>
<gene>
    <name evidence="1" type="ORF">Aco04nite_19480</name>
</gene>